<dbReference type="PANTHER" id="PTHR42989">
    <property type="entry name" value="HYDROGENASE-4 COMPONENT I"/>
    <property type="match status" value="1"/>
</dbReference>
<evidence type="ECO:0000259" key="9">
    <source>
        <dbReference type="Pfam" id="PF01058"/>
    </source>
</evidence>
<evidence type="ECO:0000256" key="3">
    <source>
        <dbReference type="ARBA" id="ARBA00022475"/>
    </source>
</evidence>
<dbReference type="SUPFAM" id="SSF56770">
    <property type="entry name" value="HydA/Nqo6-like"/>
    <property type="match status" value="1"/>
</dbReference>
<feature type="domain" description="NADH:ubiquinone oxidoreductase-like 20kDa subunit" evidence="9">
    <location>
        <begin position="38"/>
        <end position="150"/>
    </location>
</feature>
<keyword evidence="6" id="KW-0408">Iron</keyword>
<evidence type="ECO:0000256" key="1">
    <source>
        <dbReference type="ARBA" id="ARBA00001966"/>
    </source>
</evidence>
<dbReference type="Gene3D" id="3.40.50.12280">
    <property type="match status" value="1"/>
</dbReference>
<dbReference type="Pfam" id="PF01058">
    <property type="entry name" value="Oxidored_q6"/>
    <property type="match status" value="1"/>
</dbReference>
<name>A0A5C1YKH3_9PROT</name>
<keyword evidence="3" id="KW-1003">Cell membrane</keyword>
<evidence type="ECO:0000313" key="11">
    <source>
        <dbReference type="Proteomes" id="UP000324536"/>
    </source>
</evidence>
<evidence type="ECO:0000256" key="2">
    <source>
        <dbReference type="ARBA" id="ARBA00009173"/>
    </source>
</evidence>
<dbReference type="PANTHER" id="PTHR42989:SF1">
    <property type="entry name" value="FORMATE HYDROGENLYASE SUBUNIT 7-RELATED"/>
    <property type="match status" value="1"/>
</dbReference>
<keyword evidence="5" id="KW-0479">Metal-binding</keyword>
<comment type="cofactor">
    <cofactor evidence="1">
        <name>[4Fe-4S] cluster</name>
        <dbReference type="ChEBI" id="CHEBI:49883"/>
    </cofactor>
</comment>
<evidence type="ECO:0000256" key="7">
    <source>
        <dbReference type="ARBA" id="ARBA00023014"/>
    </source>
</evidence>
<comment type="similarity">
    <text evidence="2">Belongs to the complex I 20 kDa subunit family.</text>
</comment>
<dbReference type="AlphaFoldDB" id="A0A5C1YKH3"/>
<dbReference type="Proteomes" id="UP000324536">
    <property type="component" value="Chromosome"/>
</dbReference>
<dbReference type="GO" id="GO:0051539">
    <property type="term" value="F:4 iron, 4 sulfur cluster binding"/>
    <property type="evidence" value="ECO:0007669"/>
    <property type="project" value="UniProtKB-KW"/>
</dbReference>
<dbReference type="GO" id="GO:0046872">
    <property type="term" value="F:metal ion binding"/>
    <property type="evidence" value="ECO:0007669"/>
    <property type="project" value="UniProtKB-KW"/>
</dbReference>
<dbReference type="InterPro" id="IPR052375">
    <property type="entry name" value="Complex_I_20kDa-like"/>
</dbReference>
<proteinExistence type="inferred from homology"/>
<dbReference type="EMBL" id="CP043506">
    <property type="protein sequence ID" value="QEO16553.1"/>
    <property type="molecule type" value="Genomic_DNA"/>
</dbReference>
<evidence type="ECO:0000256" key="4">
    <source>
        <dbReference type="ARBA" id="ARBA00022485"/>
    </source>
</evidence>
<evidence type="ECO:0000256" key="8">
    <source>
        <dbReference type="ARBA" id="ARBA00023136"/>
    </source>
</evidence>
<keyword evidence="4" id="KW-0004">4Fe-4S</keyword>
<keyword evidence="11" id="KW-1185">Reference proteome</keyword>
<dbReference type="KEGG" id="acek:FLP30_01235"/>
<dbReference type="InterPro" id="IPR006137">
    <property type="entry name" value="NADH_UbQ_OxRdtase-like_20kDa"/>
</dbReference>
<evidence type="ECO:0000256" key="5">
    <source>
        <dbReference type="ARBA" id="ARBA00022723"/>
    </source>
</evidence>
<gene>
    <name evidence="10" type="ORF">FLP30_01235</name>
</gene>
<evidence type="ECO:0000313" key="10">
    <source>
        <dbReference type="EMBL" id="QEO16553.1"/>
    </source>
</evidence>
<evidence type="ECO:0000256" key="6">
    <source>
        <dbReference type="ARBA" id="ARBA00023004"/>
    </source>
</evidence>
<dbReference type="OrthoDB" id="9786737at2"/>
<dbReference type="RefSeq" id="WP_149277994.1">
    <property type="nucleotide sequence ID" value="NZ_CP043506.1"/>
</dbReference>
<reference evidence="10 11" key="1">
    <citation type="submission" date="2019-09" db="EMBL/GenBank/DDBJ databases">
        <title>Genome sequencing of strain KACC 21233.</title>
        <authorList>
            <person name="Heo J."/>
            <person name="Kim S.-J."/>
            <person name="Kim J.-S."/>
            <person name="Hong S.-B."/>
            <person name="Kwon S.-W."/>
        </authorList>
    </citation>
    <scope>NUCLEOTIDE SEQUENCE [LARGE SCALE GENOMIC DNA]</scope>
    <source>
        <strain evidence="10 11">KACC 21233</strain>
    </source>
</reference>
<sequence>MGLIHAVFDGMFRQARQAAKPPGERWPVWLFHVDTGGCGGCGMELQALAHLPYDLRGAGFGFVETPRAADVLLVTGAVTWAMAPVLQAAWDAMPTPKGLITVGACAQNGGPFFAENYAVMGGLERKVSVDFSIPGCPPTPADVLAGLSALFGGRVGAAAAPAR</sequence>
<protein>
    <submittedName>
        <fullName evidence="10">NADH-quinone oxidoreductase subunit B</fullName>
    </submittedName>
</protein>
<keyword evidence="8" id="KW-0472">Membrane</keyword>
<accession>A0A5C1YKH3</accession>
<organism evidence="10 11">
    <name type="scientific">Acetobacter vaccinii</name>
    <dbReference type="NCBI Taxonomy" id="2592655"/>
    <lineage>
        <taxon>Bacteria</taxon>
        <taxon>Pseudomonadati</taxon>
        <taxon>Pseudomonadota</taxon>
        <taxon>Alphaproteobacteria</taxon>
        <taxon>Acetobacterales</taxon>
        <taxon>Acetobacteraceae</taxon>
        <taxon>Acetobacter</taxon>
    </lineage>
</organism>
<keyword evidence="7" id="KW-0411">Iron-sulfur</keyword>